<organism evidence="2 3">
    <name type="scientific">Gelidibacter gilvus</name>
    <dbReference type="NCBI Taxonomy" id="59602"/>
    <lineage>
        <taxon>Bacteria</taxon>
        <taxon>Pseudomonadati</taxon>
        <taxon>Bacteroidota</taxon>
        <taxon>Flavobacteriia</taxon>
        <taxon>Flavobacteriales</taxon>
        <taxon>Flavobacteriaceae</taxon>
        <taxon>Gelidibacter</taxon>
    </lineage>
</organism>
<dbReference type="Proteomes" id="UP000289792">
    <property type="component" value="Unassembled WGS sequence"/>
</dbReference>
<evidence type="ECO:0000313" key="2">
    <source>
        <dbReference type="EMBL" id="RXJ45678.1"/>
    </source>
</evidence>
<dbReference type="RefSeq" id="WP_129018298.1">
    <property type="nucleotide sequence ID" value="NZ_SDDZ01000011.1"/>
</dbReference>
<dbReference type="SMART" id="SM00953">
    <property type="entry name" value="RES"/>
    <property type="match status" value="1"/>
</dbReference>
<protein>
    <submittedName>
        <fullName evidence="2">RES domain-containing protein</fullName>
    </submittedName>
</protein>
<gene>
    <name evidence="2" type="ORF">ESZ48_14870</name>
</gene>
<dbReference type="OrthoDB" id="9789501at2"/>
<name>A0A4Q0XDT3_9FLAO</name>
<keyword evidence="3" id="KW-1185">Reference proteome</keyword>
<dbReference type="Pfam" id="PF08808">
    <property type="entry name" value="RES"/>
    <property type="match status" value="1"/>
</dbReference>
<dbReference type="EMBL" id="SDDZ01000011">
    <property type="protein sequence ID" value="RXJ45678.1"/>
    <property type="molecule type" value="Genomic_DNA"/>
</dbReference>
<dbReference type="InterPro" id="IPR014914">
    <property type="entry name" value="RES_dom"/>
</dbReference>
<sequence length="156" mass="17949">MIVYRVANVKYKDLTLSGIGAEKVGGRWNKVGTRAVYCSENISLALLEYYVHSENIAYLPKKILIAKIQFPDDFALEELKEMPERWNQYPYSSKTTEIFTDLAKDRNIFALRVPSTIVGLESNIILNPLYKEFGKVEVIEFIDLPIDERLTKVKRG</sequence>
<evidence type="ECO:0000259" key="1">
    <source>
        <dbReference type="SMART" id="SM00953"/>
    </source>
</evidence>
<reference evidence="2 3" key="1">
    <citation type="submission" date="2019-01" db="EMBL/GenBank/DDBJ databases">
        <title>Genome sequence of the Antarctic species Gelidibacter gilvus ACAM 158(T).</title>
        <authorList>
            <person name="Bowman J.P."/>
        </authorList>
    </citation>
    <scope>NUCLEOTIDE SEQUENCE [LARGE SCALE GENOMIC DNA]</scope>
    <source>
        <strain evidence="2 3">IC158</strain>
    </source>
</reference>
<dbReference type="AlphaFoldDB" id="A0A4Q0XDT3"/>
<evidence type="ECO:0000313" key="3">
    <source>
        <dbReference type="Proteomes" id="UP000289792"/>
    </source>
</evidence>
<comment type="caution">
    <text evidence="2">The sequence shown here is derived from an EMBL/GenBank/DDBJ whole genome shotgun (WGS) entry which is preliminary data.</text>
</comment>
<accession>A0A4Q0XDT3</accession>
<feature type="domain" description="RES" evidence="1">
    <location>
        <begin position="15"/>
        <end position="140"/>
    </location>
</feature>
<proteinExistence type="predicted"/>